<sequence>MKRFLYLFIAVFFVSPVSAQSEDIGNFISDVLFIAEEFSDPAADAAGMQASAGWFSSASALEKWDIRFSLHGNALMIPEKRKSFTMRNSDLKLLQIEGVESVEVPTAFGGVSKEMLSGTINFNGQEIPVNFDAIDGIGRNYVPHAFMQIAVGLSAGTEITVRAMPNVTIDGVTANTYGLGVKHNLNRYFNPYDFERKFQVALGVAYSKLNVEYEFEPQGAEGIVLLNQINVDADLFMAELIGSMELGFFEPFAAVGVTNSSFDYVFGGTGDYLVEVNNQVDKLEDSAVQFKGDLGFNLHFGRFRLSAMGTVGDFFNGNLGLHFRI</sequence>
<keyword evidence="1" id="KW-0732">Signal</keyword>
<proteinExistence type="predicted"/>
<comment type="caution">
    <text evidence="2">The sequence shown here is derived from an EMBL/GenBank/DDBJ whole genome shotgun (WGS) entry which is preliminary data.</text>
</comment>
<evidence type="ECO:0000313" key="2">
    <source>
        <dbReference type="EMBL" id="NJW54199.1"/>
    </source>
</evidence>
<feature type="chain" id="PRO_5047504855" description="Type IX secretion system membrane protein, PorP/SprF family" evidence="1">
    <location>
        <begin position="20"/>
        <end position="325"/>
    </location>
</feature>
<reference evidence="2 3" key="1">
    <citation type="submission" date="2020-03" db="EMBL/GenBank/DDBJ databases">
        <title>Salinimicrobium sp. nov, isolated from SCS.</title>
        <authorList>
            <person name="Cao W.R."/>
        </authorList>
    </citation>
    <scope>NUCLEOTIDE SEQUENCE [LARGE SCALE GENOMIC DNA]</scope>
    <source>
        <strain evidence="3">J15B91</strain>
    </source>
</reference>
<gene>
    <name evidence="2" type="ORF">HC175_14875</name>
</gene>
<dbReference type="InterPro" id="IPR046495">
    <property type="entry name" value="DUF6588"/>
</dbReference>
<dbReference type="Pfam" id="PF20230">
    <property type="entry name" value="DUF6588"/>
    <property type="match status" value="1"/>
</dbReference>
<keyword evidence="3" id="KW-1185">Reference proteome</keyword>
<accession>A0ABX1D109</accession>
<protein>
    <recommendedName>
        <fullName evidence="4">Type IX secretion system membrane protein, PorP/SprF family</fullName>
    </recommendedName>
</protein>
<dbReference type="RefSeq" id="WP_168139288.1">
    <property type="nucleotide sequence ID" value="NZ_JAAVJR010000014.1"/>
</dbReference>
<dbReference type="Proteomes" id="UP000703674">
    <property type="component" value="Unassembled WGS sequence"/>
</dbReference>
<evidence type="ECO:0000313" key="3">
    <source>
        <dbReference type="Proteomes" id="UP000703674"/>
    </source>
</evidence>
<dbReference type="EMBL" id="JAAVJR010000014">
    <property type="protein sequence ID" value="NJW54199.1"/>
    <property type="molecule type" value="Genomic_DNA"/>
</dbReference>
<name>A0ABX1D109_9FLAO</name>
<organism evidence="2 3">
    <name type="scientific">Salinimicrobium oceani</name>
    <dbReference type="NCBI Taxonomy" id="2722702"/>
    <lineage>
        <taxon>Bacteria</taxon>
        <taxon>Pseudomonadati</taxon>
        <taxon>Bacteroidota</taxon>
        <taxon>Flavobacteriia</taxon>
        <taxon>Flavobacteriales</taxon>
        <taxon>Flavobacteriaceae</taxon>
        <taxon>Salinimicrobium</taxon>
    </lineage>
</organism>
<evidence type="ECO:0008006" key="4">
    <source>
        <dbReference type="Google" id="ProtNLM"/>
    </source>
</evidence>
<feature type="signal peptide" evidence="1">
    <location>
        <begin position="1"/>
        <end position="19"/>
    </location>
</feature>
<evidence type="ECO:0000256" key="1">
    <source>
        <dbReference type="SAM" id="SignalP"/>
    </source>
</evidence>